<evidence type="ECO:0000313" key="3">
    <source>
        <dbReference type="Proteomes" id="UP001163046"/>
    </source>
</evidence>
<feature type="region of interest" description="Disordered" evidence="1">
    <location>
        <begin position="95"/>
        <end position="130"/>
    </location>
</feature>
<gene>
    <name evidence="2" type="ORF">OS493_025678</name>
</gene>
<name>A0A9W9ZLH1_9CNID</name>
<dbReference type="Proteomes" id="UP001163046">
    <property type="component" value="Unassembled WGS sequence"/>
</dbReference>
<dbReference type="EMBL" id="MU825894">
    <property type="protein sequence ID" value="KAJ7383807.1"/>
    <property type="molecule type" value="Genomic_DNA"/>
</dbReference>
<feature type="compositionally biased region" description="Low complexity" evidence="1">
    <location>
        <begin position="53"/>
        <end position="62"/>
    </location>
</feature>
<dbReference type="AlphaFoldDB" id="A0A9W9ZLH1"/>
<keyword evidence="3" id="KW-1185">Reference proteome</keyword>
<accession>A0A9W9ZLH1</accession>
<reference evidence="2" key="1">
    <citation type="submission" date="2023-01" db="EMBL/GenBank/DDBJ databases">
        <title>Genome assembly of the deep-sea coral Lophelia pertusa.</title>
        <authorList>
            <person name="Herrera S."/>
            <person name="Cordes E."/>
        </authorList>
    </citation>
    <scope>NUCLEOTIDE SEQUENCE</scope>
    <source>
        <strain evidence="2">USNM1676648</strain>
        <tissue evidence="2">Polyp</tissue>
    </source>
</reference>
<protein>
    <submittedName>
        <fullName evidence="2">Uncharacterized protein</fullName>
    </submittedName>
</protein>
<organism evidence="2 3">
    <name type="scientific">Desmophyllum pertusum</name>
    <dbReference type="NCBI Taxonomy" id="174260"/>
    <lineage>
        <taxon>Eukaryota</taxon>
        <taxon>Metazoa</taxon>
        <taxon>Cnidaria</taxon>
        <taxon>Anthozoa</taxon>
        <taxon>Hexacorallia</taxon>
        <taxon>Scleractinia</taxon>
        <taxon>Caryophylliina</taxon>
        <taxon>Caryophylliidae</taxon>
        <taxon>Desmophyllum</taxon>
    </lineage>
</organism>
<feature type="region of interest" description="Disordered" evidence="1">
    <location>
        <begin position="50"/>
        <end position="75"/>
    </location>
</feature>
<evidence type="ECO:0000256" key="1">
    <source>
        <dbReference type="SAM" id="MobiDB-lite"/>
    </source>
</evidence>
<comment type="caution">
    <text evidence="2">The sequence shown here is derived from an EMBL/GenBank/DDBJ whole genome shotgun (WGS) entry which is preliminary data.</text>
</comment>
<evidence type="ECO:0000313" key="2">
    <source>
        <dbReference type="EMBL" id="KAJ7383807.1"/>
    </source>
</evidence>
<sequence>MYQQFTAISTARDVAAMTASSLPQSLPMVQLPQQSQKPVIVEKYIKMDRDAQTAETTETSQQKAPTTTTFGQSKRSYPVECKTATDLELQEVVRLKSADQSRESLDEKMSSSQDTDESMFGSDVQCTDGQ</sequence>
<proteinExistence type="predicted"/>
<feature type="compositionally biased region" description="Polar residues" evidence="1">
    <location>
        <begin position="63"/>
        <end position="75"/>
    </location>
</feature>
<feature type="compositionally biased region" description="Basic and acidic residues" evidence="1">
    <location>
        <begin position="95"/>
        <end position="109"/>
    </location>
</feature>